<dbReference type="SUPFAM" id="SSF110997">
    <property type="entry name" value="Sporulation related repeat"/>
    <property type="match status" value="1"/>
</dbReference>
<evidence type="ECO:0000259" key="1">
    <source>
        <dbReference type="Pfam" id="PF05036"/>
    </source>
</evidence>
<comment type="caution">
    <text evidence="2">The sequence shown here is derived from an EMBL/GenBank/DDBJ whole genome shotgun (WGS) entry which is preliminary data.</text>
</comment>
<dbReference type="GO" id="GO:0042834">
    <property type="term" value="F:peptidoglycan binding"/>
    <property type="evidence" value="ECO:0007669"/>
    <property type="project" value="InterPro"/>
</dbReference>
<name>A0A643EMF0_PSEAI</name>
<dbReference type="Pfam" id="PF05036">
    <property type="entry name" value="SPOR"/>
    <property type="match status" value="1"/>
</dbReference>
<evidence type="ECO:0000313" key="2">
    <source>
        <dbReference type="EMBL" id="KAB0560901.1"/>
    </source>
</evidence>
<protein>
    <submittedName>
        <fullName evidence="2">SPOR domain-containing protein</fullName>
    </submittedName>
</protein>
<dbReference type="Gene3D" id="3.30.70.1070">
    <property type="entry name" value="Sporulation related repeat"/>
    <property type="match status" value="1"/>
</dbReference>
<dbReference type="PROSITE" id="PS51257">
    <property type="entry name" value="PROKAR_LIPOPROTEIN"/>
    <property type="match status" value="1"/>
</dbReference>
<reference evidence="2" key="1">
    <citation type="submission" date="2019-09" db="EMBL/GenBank/DDBJ databases">
        <title>Draft genome sequences of 48 bacterial type strains from the CCUG.</title>
        <authorList>
            <person name="Tunovic T."/>
            <person name="Pineiro-Iglesias B."/>
            <person name="Unosson C."/>
            <person name="Inganas E."/>
            <person name="Ohlen M."/>
            <person name="Cardew S."/>
            <person name="Jensie-Markopoulos S."/>
            <person name="Salva-Serra F."/>
            <person name="Jaen-Luchoro D."/>
            <person name="Karlsson R."/>
            <person name="Svensson-Stadler L."/>
            <person name="Chun J."/>
            <person name="Moore E."/>
        </authorList>
    </citation>
    <scope>NUCLEOTIDE SEQUENCE</scope>
    <source>
        <strain evidence="2">CCUG 551</strain>
    </source>
</reference>
<feature type="domain" description="SPOR" evidence="1">
    <location>
        <begin position="134"/>
        <end position="188"/>
    </location>
</feature>
<dbReference type="InterPro" id="IPR007730">
    <property type="entry name" value="SPOR-like_dom"/>
</dbReference>
<dbReference type="RefSeq" id="WP_121388291.1">
    <property type="nucleotide sequence ID" value="NZ_JBNBTC010000002.1"/>
</dbReference>
<dbReference type="AlphaFoldDB" id="A0A643EMF0"/>
<proteinExistence type="predicted"/>
<dbReference type="EMBL" id="VZPH01000036">
    <property type="protein sequence ID" value="KAB0560901.1"/>
    <property type="molecule type" value="Genomic_DNA"/>
</dbReference>
<organism evidence="2">
    <name type="scientific">Pseudomonas aeruginosa</name>
    <dbReference type="NCBI Taxonomy" id="287"/>
    <lineage>
        <taxon>Bacteria</taxon>
        <taxon>Pseudomonadati</taxon>
        <taxon>Pseudomonadota</taxon>
        <taxon>Gammaproteobacteria</taxon>
        <taxon>Pseudomonadales</taxon>
        <taxon>Pseudomonadaceae</taxon>
        <taxon>Pseudomonas</taxon>
    </lineage>
</organism>
<accession>A0A643EMF0</accession>
<gene>
    <name evidence="2" type="ORF">F7R07_12225</name>
</gene>
<dbReference type="InterPro" id="IPR036680">
    <property type="entry name" value="SPOR-like_sf"/>
</dbReference>
<sequence length="193" mass="21426">MKGIIVMTCFAVALVGCSEEREVRNAVSEKLKDPGSATFQNEREVRKGLYCGEVNAKNSFGGYTGFQPYIVVNREERGLDAIVGDIEPWVVEGACQPDKLPKGVIAFMPIKPDAPDPSTSTPYWVTRVSVAGRSEWLLSNLEELHYPVFTEKSGDGVLRIFVGPWKKRESAEAQLAMLRVEMGVDGFVMMYKN</sequence>